<dbReference type="SUPFAM" id="SSF48264">
    <property type="entry name" value="Cytochrome P450"/>
    <property type="match status" value="1"/>
</dbReference>
<sequence>MTTTEDREDTLPLTLQRFRRTSVVGGGDLPPVPMDRLPPGPRWPAIVQTVALMRFRHQFHPWLHRRYGEAFTLNLVPGNRPLVLFTSPAVTKEIFAADPEVFHAGRGNAILGPIMGEHSLLLQDGGEHHRARKLLMPAFLGHALRGYRSLVAEVAAAEVAGWQEPPSTGGRLLRTTMRARWQRCRRSTVQPDRPRAGALPSHPPGGARDDAHRRTKAEDEAFRVLERMNALTLEVILRVVFGVTDEDRRARLRPAVNRTVEISPAILLGWAYPRLQRLGPWRRTVDNQVELDRLMYAEIRERRTAGDLADRSDVLSRLLAAHDPDAAPGEGGLSDVELRDQLVTLLLAGHETTASALSWALVEVGRSPDLLARTQRAVDEGDDAWLEAVLKESMRLHPIIPMVVRTLMEPATVGGWDLPRGTTVGPSIIVSHQRAASFTDPDVFRPERFLGDDVPPLNVWIPFGGGVRRCIGAGFSLMEGVEVLREVFRRYDVTAVGTEVPKVRNITSVPRRGARIRVRAR</sequence>
<keyword evidence="6" id="KW-1185">Reference proteome</keyword>
<dbReference type="InterPro" id="IPR017972">
    <property type="entry name" value="Cyt_P450_CS"/>
</dbReference>
<comment type="similarity">
    <text evidence="2 3">Belongs to the cytochrome P450 family.</text>
</comment>
<comment type="cofactor">
    <cofactor evidence="1">
        <name>heme</name>
        <dbReference type="ChEBI" id="CHEBI:30413"/>
    </cofactor>
</comment>
<organism evidence="5 6">
    <name type="scientific">Nocardioides humi</name>
    <dbReference type="NCBI Taxonomy" id="449461"/>
    <lineage>
        <taxon>Bacteria</taxon>
        <taxon>Bacillati</taxon>
        <taxon>Actinomycetota</taxon>
        <taxon>Actinomycetes</taxon>
        <taxon>Propionibacteriales</taxon>
        <taxon>Nocardioidaceae</taxon>
        <taxon>Nocardioides</taxon>
    </lineage>
</organism>
<dbReference type="PRINTS" id="PR00385">
    <property type="entry name" value="P450"/>
</dbReference>
<comment type="caution">
    <text evidence="5">The sequence shown here is derived from an EMBL/GenBank/DDBJ whole genome shotgun (WGS) entry which is preliminary data.</text>
</comment>
<dbReference type="InterPro" id="IPR050121">
    <property type="entry name" value="Cytochrome_P450_monoxygenase"/>
</dbReference>
<evidence type="ECO:0000313" key="6">
    <source>
        <dbReference type="Proteomes" id="UP001500842"/>
    </source>
</evidence>
<evidence type="ECO:0000256" key="1">
    <source>
        <dbReference type="ARBA" id="ARBA00001971"/>
    </source>
</evidence>
<proteinExistence type="inferred from homology"/>
<feature type="region of interest" description="Disordered" evidence="4">
    <location>
        <begin position="185"/>
        <end position="215"/>
    </location>
</feature>
<dbReference type="CDD" id="cd11053">
    <property type="entry name" value="CYP110-like"/>
    <property type="match status" value="1"/>
</dbReference>
<reference evidence="5 6" key="1">
    <citation type="journal article" date="2019" name="Int. J. Syst. Evol. Microbiol.">
        <title>The Global Catalogue of Microorganisms (GCM) 10K type strain sequencing project: providing services to taxonomists for standard genome sequencing and annotation.</title>
        <authorList>
            <consortium name="The Broad Institute Genomics Platform"/>
            <consortium name="The Broad Institute Genome Sequencing Center for Infectious Disease"/>
            <person name="Wu L."/>
            <person name="Ma J."/>
        </authorList>
    </citation>
    <scope>NUCLEOTIDE SEQUENCE [LARGE SCALE GENOMIC DNA]</scope>
    <source>
        <strain evidence="5 6">JCM 14942</strain>
    </source>
</reference>
<dbReference type="Gene3D" id="1.10.630.10">
    <property type="entry name" value="Cytochrome P450"/>
    <property type="match status" value="2"/>
</dbReference>
<dbReference type="PANTHER" id="PTHR24305:SF166">
    <property type="entry name" value="CYTOCHROME P450 12A4, MITOCHONDRIAL-RELATED"/>
    <property type="match status" value="1"/>
</dbReference>
<keyword evidence="3" id="KW-0408">Iron</keyword>
<keyword evidence="3" id="KW-0560">Oxidoreductase</keyword>
<dbReference type="PROSITE" id="PS00086">
    <property type="entry name" value="CYTOCHROME_P450"/>
    <property type="match status" value="1"/>
</dbReference>
<keyword evidence="3" id="KW-0349">Heme</keyword>
<dbReference type="InterPro" id="IPR002401">
    <property type="entry name" value="Cyt_P450_E_grp-I"/>
</dbReference>
<dbReference type="Pfam" id="PF00067">
    <property type="entry name" value="p450"/>
    <property type="match status" value="2"/>
</dbReference>
<keyword evidence="3" id="KW-0503">Monooxygenase</keyword>
<dbReference type="InterPro" id="IPR036396">
    <property type="entry name" value="Cyt_P450_sf"/>
</dbReference>
<dbReference type="Proteomes" id="UP001500842">
    <property type="component" value="Unassembled WGS sequence"/>
</dbReference>
<gene>
    <name evidence="5" type="ORF">GCM10009788_05170</name>
</gene>
<dbReference type="PRINTS" id="PR00463">
    <property type="entry name" value="EP450I"/>
</dbReference>
<evidence type="ECO:0000256" key="2">
    <source>
        <dbReference type="ARBA" id="ARBA00010617"/>
    </source>
</evidence>
<keyword evidence="3" id="KW-0479">Metal-binding</keyword>
<dbReference type="EMBL" id="BAAAOR010000004">
    <property type="protein sequence ID" value="GAA1504675.1"/>
    <property type="molecule type" value="Genomic_DNA"/>
</dbReference>
<dbReference type="RefSeq" id="WP_344110979.1">
    <property type="nucleotide sequence ID" value="NZ_BAAAOR010000004.1"/>
</dbReference>
<dbReference type="PANTHER" id="PTHR24305">
    <property type="entry name" value="CYTOCHROME P450"/>
    <property type="match status" value="1"/>
</dbReference>
<evidence type="ECO:0000256" key="3">
    <source>
        <dbReference type="RuleBase" id="RU000461"/>
    </source>
</evidence>
<dbReference type="InterPro" id="IPR001128">
    <property type="entry name" value="Cyt_P450"/>
</dbReference>
<evidence type="ECO:0000256" key="4">
    <source>
        <dbReference type="SAM" id="MobiDB-lite"/>
    </source>
</evidence>
<evidence type="ECO:0000313" key="5">
    <source>
        <dbReference type="EMBL" id="GAA1504675.1"/>
    </source>
</evidence>
<protein>
    <submittedName>
        <fullName evidence="5">Cytochrome P450</fullName>
    </submittedName>
</protein>
<accession>A0ABN1ZUK9</accession>
<name>A0ABN1ZUK9_9ACTN</name>